<evidence type="ECO:0000256" key="4">
    <source>
        <dbReference type="ARBA" id="ARBA00023242"/>
    </source>
</evidence>
<gene>
    <name evidence="6" type="ORF">ZEAMMB73_Zm00001d028168</name>
</gene>
<name>A0A1D6JSH4_MAIZE</name>
<protein>
    <submittedName>
        <fullName evidence="6">Uncharacterized protein</fullName>
    </submittedName>
</protein>
<comment type="subcellular location">
    <subcellularLocation>
        <location evidence="1">Nucleus</location>
    </subcellularLocation>
</comment>
<dbReference type="EMBL" id="CM007647">
    <property type="protein sequence ID" value="ONL94867.1"/>
    <property type="molecule type" value="Genomic_DNA"/>
</dbReference>
<sequence>MSPLPPSSDTAVALSPSSMLTSILLPTSTATPPLPPRLLPRPRHVLLGRNDRSPTVVPAGKPKLVGEKSKGAQRLAYLARRGPMEIQHHRGWATPRWRRCRARRRGIYSPIKRAMKAGPESERCLDDWSSHSSSAGNPDIPYVVVSKSSIVTVVCKEILGYYRKLLGIPDLLNQPNMSILKQLLQTLQPTENFDDVLFEFQSSLGPCNVDYLYYGACKMLEDIMDSVSSFSYLLSSDVLITIQSIVNSVVVLLDKSGEPNGENIHMGCSKAIISFLRKRLGYSAHKLLSADFPSEDVGKDGRVKNSDSTSYLLAEIGRELPKVGHLFFSSDALELCICHHSALKRTSGIILNPAEE</sequence>
<dbReference type="ExpressionAtlas" id="A0A1D6JSH4">
    <property type="expression patterns" value="baseline and differential"/>
</dbReference>
<keyword evidence="3" id="KW-0832">Ubl conjugation</keyword>
<reference evidence="6" key="1">
    <citation type="submission" date="2015-12" db="EMBL/GenBank/DDBJ databases">
        <title>Update maize B73 reference genome by single molecule sequencing technologies.</title>
        <authorList>
            <consortium name="Maize Genome Sequencing Project"/>
            <person name="Ware D."/>
        </authorList>
    </citation>
    <scope>NUCLEOTIDE SEQUENCE [LARGE SCALE GENOMIC DNA]</scope>
    <source>
        <tissue evidence="6">Seedling</tissue>
    </source>
</reference>
<evidence type="ECO:0000256" key="3">
    <source>
        <dbReference type="ARBA" id="ARBA00022843"/>
    </source>
</evidence>
<evidence type="ECO:0000256" key="1">
    <source>
        <dbReference type="ARBA" id="ARBA00004123"/>
    </source>
</evidence>
<accession>A0A1D6JSH4</accession>
<evidence type="ECO:0000313" key="6">
    <source>
        <dbReference type="EMBL" id="ONL94867.1"/>
    </source>
</evidence>
<evidence type="ECO:0000256" key="5">
    <source>
        <dbReference type="ARBA" id="ARBA00093456"/>
    </source>
</evidence>
<keyword evidence="4" id="KW-0539">Nucleus</keyword>
<organism evidence="6">
    <name type="scientific">Zea mays</name>
    <name type="common">Maize</name>
    <dbReference type="NCBI Taxonomy" id="4577"/>
    <lineage>
        <taxon>Eukaryota</taxon>
        <taxon>Viridiplantae</taxon>
        <taxon>Streptophyta</taxon>
        <taxon>Embryophyta</taxon>
        <taxon>Tracheophyta</taxon>
        <taxon>Spermatophyta</taxon>
        <taxon>Magnoliopsida</taxon>
        <taxon>Liliopsida</taxon>
        <taxon>Poales</taxon>
        <taxon>Poaceae</taxon>
        <taxon>PACMAD clade</taxon>
        <taxon>Panicoideae</taxon>
        <taxon>Andropogonodae</taxon>
        <taxon>Andropogoneae</taxon>
        <taxon>Tripsacinae</taxon>
        <taxon>Zea</taxon>
    </lineage>
</organism>
<proteinExistence type="inferred from homology"/>
<dbReference type="PANTHER" id="PTHR32086:SF0">
    <property type="entry name" value="FANCONI ANEMIA GROUP D2 PROTEIN"/>
    <property type="match status" value="1"/>
</dbReference>
<keyword evidence="2" id="KW-1017">Isopeptide bond</keyword>
<dbReference type="InParanoid" id="A0A1D6JSH4"/>
<dbReference type="GO" id="GO:0005634">
    <property type="term" value="C:nucleus"/>
    <property type="evidence" value="ECO:0007669"/>
    <property type="project" value="UniProtKB-SubCell"/>
</dbReference>
<dbReference type="STRING" id="4577.A0A1D6JSH4"/>
<comment type="similarity">
    <text evidence="5">Belongs to the Fanconi anemia protein FANCD2 family.</text>
</comment>
<evidence type="ECO:0000256" key="2">
    <source>
        <dbReference type="ARBA" id="ARBA00022499"/>
    </source>
</evidence>
<dbReference type="GO" id="GO:0006281">
    <property type="term" value="P:DNA repair"/>
    <property type="evidence" value="ECO:0007669"/>
    <property type="project" value="InterPro"/>
</dbReference>
<dbReference type="AlphaFoldDB" id="A0A1D6JSH4"/>
<dbReference type="InterPro" id="IPR029448">
    <property type="entry name" value="FANCD2"/>
</dbReference>
<dbReference type="PANTHER" id="PTHR32086">
    <property type="entry name" value="FANCONI ANEMIA GROUP D2 PROTEIN"/>
    <property type="match status" value="1"/>
</dbReference>